<comment type="similarity">
    <text evidence="1">Belongs to the NAD(P)-dependent epimerase/dehydratase family.</text>
</comment>
<dbReference type="Proteomes" id="UP000230119">
    <property type="component" value="Unassembled WGS sequence"/>
</dbReference>
<gene>
    <name evidence="5" type="ORF">COS52_01855</name>
</gene>
<organism evidence="5 6">
    <name type="scientific">Candidatus Roizmanbacteria bacterium CG03_land_8_20_14_0_80_39_12</name>
    <dbReference type="NCBI Taxonomy" id="1974847"/>
    <lineage>
        <taxon>Bacteria</taxon>
        <taxon>Candidatus Roizmaniibacteriota</taxon>
    </lineage>
</organism>
<dbReference type="SUPFAM" id="SSF51735">
    <property type="entry name" value="NAD(P)-binding Rossmann-fold domains"/>
    <property type="match status" value="1"/>
</dbReference>
<dbReference type="EMBL" id="PEVA01000074">
    <property type="protein sequence ID" value="PIV08602.1"/>
    <property type="molecule type" value="Genomic_DNA"/>
</dbReference>
<dbReference type="InterPro" id="IPR001509">
    <property type="entry name" value="Epimerase_deHydtase"/>
</dbReference>
<dbReference type="AlphaFoldDB" id="A0A2M7BT00"/>
<comment type="caution">
    <text evidence="5">The sequence shown here is derived from an EMBL/GenBank/DDBJ whole genome shotgun (WGS) entry which is preliminary data.</text>
</comment>
<evidence type="ECO:0000313" key="5">
    <source>
        <dbReference type="EMBL" id="PIV08602.1"/>
    </source>
</evidence>
<dbReference type="Gene3D" id="3.40.50.720">
    <property type="entry name" value="NAD(P)-binding Rossmann-like Domain"/>
    <property type="match status" value="1"/>
</dbReference>
<dbReference type="Pfam" id="PF01370">
    <property type="entry name" value="Epimerase"/>
    <property type="match status" value="1"/>
</dbReference>
<keyword evidence="3" id="KW-0520">NAD</keyword>
<proteinExistence type="inferred from homology"/>
<accession>A0A2M7BT00</accession>
<feature type="domain" description="NAD-dependent epimerase/dehydratase" evidence="4">
    <location>
        <begin position="7"/>
        <end position="162"/>
    </location>
</feature>
<sequence>MRSSKRIVITGSRGSLGKILQKELQDVFDLACIDKKPDSEETIVLDIADDYEKFRNILKGNDVIIHLAWDTLEDFPSENIVQQNKVMAENVYRAAVENNIFRVIVASSVHVNDYSKVPIGTYLGPKAECWPDTPYGASKIYIEHLGRYYSRKHGLEVICIRFGGVNEKDEVKFNEDPLYDKVLLYKKDFVQLIRMCIEVEKVPNNFAVFHAVSNMKGRVHALENFLGWKPNFPNK</sequence>
<dbReference type="PANTHER" id="PTHR43103">
    <property type="entry name" value="NUCLEOSIDE-DIPHOSPHATE-SUGAR EPIMERASE"/>
    <property type="match status" value="1"/>
</dbReference>
<evidence type="ECO:0000259" key="4">
    <source>
        <dbReference type="Pfam" id="PF01370"/>
    </source>
</evidence>
<evidence type="ECO:0000256" key="3">
    <source>
        <dbReference type="ARBA" id="ARBA00023027"/>
    </source>
</evidence>
<dbReference type="PANTHER" id="PTHR43103:SF5">
    <property type="entry name" value="4-EPIMERASE, PUTATIVE (AFU_ORTHOLOGUE AFUA_7G00360)-RELATED"/>
    <property type="match status" value="1"/>
</dbReference>
<keyword evidence="2" id="KW-0560">Oxidoreductase</keyword>
<evidence type="ECO:0000313" key="6">
    <source>
        <dbReference type="Proteomes" id="UP000230119"/>
    </source>
</evidence>
<reference evidence="6" key="1">
    <citation type="submission" date="2017-09" db="EMBL/GenBank/DDBJ databases">
        <title>Depth-based differentiation of microbial function through sediment-hosted aquifers and enrichment of novel symbionts in the deep terrestrial subsurface.</title>
        <authorList>
            <person name="Probst A.J."/>
            <person name="Ladd B."/>
            <person name="Jarett J.K."/>
            <person name="Geller-Mcgrath D.E."/>
            <person name="Sieber C.M.K."/>
            <person name="Emerson J.B."/>
            <person name="Anantharaman K."/>
            <person name="Thomas B.C."/>
            <person name="Malmstrom R."/>
            <person name="Stieglmeier M."/>
            <person name="Klingl A."/>
            <person name="Woyke T."/>
            <person name="Ryan C.M."/>
            <person name="Banfield J.F."/>
        </authorList>
    </citation>
    <scope>NUCLEOTIDE SEQUENCE [LARGE SCALE GENOMIC DNA]</scope>
</reference>
<dbReference type="InterPro" id="IPR036291">
    <property type="entry name" value="NAD(P)-bd_dom_sf"/>
</dbReference>
<dbReference type="GO" id="GO:0016491">
    <property type="term" value="F:oxidoreductase activity"/>
    <property type="evidence" value="ECO:0007669"/>
    <property type="project" value="UniProtKB-KW"/>
</dbReference>
<evidence type="ECO:0000256" key="2">
    <source>
        <dbReference type="ARBA" id="ARBA00023002"/>
    </source>
</evidence>
<evidence type="ECO:0000256" key="1">
    <source>
        <dbReference type="ARBA" id="ARBA00007637"/>
    </source>
</evidence>
<protein>
    <recommendedName>
        <fullName evidence="4">NAD-dependent epimerase/dehydratase domain-containing protein</fullName>
    </recommendedName>
</protein>
<name>A0A2M7BT00_9BACT</name>